<dbReference type="GO" id="GO:0016787">
    <property type="term" value="F:hydrolase activity"/>
    <property type="evidence" value="ECO:0007669"/>
    <property type="project" value="UniProtKB-KW"/>
</dbReference>
<keyword evidence="3 7" id="KW-0812">Transmembrane</keyword>
<dbReference type="CDD" id="cd01610">
    <property type="entry name" value="PAP2_like"/>
    <property type="match status" value="1"/>
</dbReference>
<evidence type="ECO:0000256" key="1">
    <source>
        <dbReference type="ARBA" id="ARBA00004651"/>
    </source>
</evidence>
<evidence type="ECO:0000256" key="4">
    <source>
        <dbReference type="ARBA" id="ARBA00022801"/>
    </source>
</evidence>
<evidence type="ECO:0000313" key="9">
    <source>
        <dbReference type="EMBL" id="MDR6201405.1"/>
    </source>
</evidence>
<protein>
    <submittedName>
        <fullName evidence="9">Membrane-associated phospholipid phosphatase</fullName>
    </submittedName>
</protein>
<accession>A0ABD5CA45</accession>
<dbReference type="RefSeq" id="WP_310029606.1">
    <property type="nucleotide sequence ID" value="NZ_JAVIZN010000002.1"/>
</dbReference>
<reference evidence="9 10" key="1">
    <citation type="submission" date="2023-08" db="EMBL/GenBank/DDBJ databases">
        <title>Genome sequencing of plant associated microbes to promote plant fitness in Sorghum bicolor and Oryza sativa.</title>
        <authorList>
            <person name="Coleman-Derr D."/>
        </authorList>
    </citation>
    <scope>NUCLEOTIDE SEQUENCE [LARGE SCALE GENOMIC DNA]</scope>
    <source>
        <strain evidence="9 10">SLBN-33</strain>
    </source>
</reference>
<dbReference type="PANTHER" id="PTHR14969">
    <property type="entry name" value="SPHINGOSINE-1-PHOSPHATE PHOSPHOHYDROLASE"/>
    <property type="match status" value="1"/>
</dbReference>
<comment type="caution">
    <text evidence="9">The sequence shown here is derived from an EMBL/GenBank/DDBJ whole genome shotgun (WGS) entry which is preliminary data.</text>
</comment>
<keyword evidence="2" id="KW-1003">Cell membrane</keyword>
<evidence type="ECO:0000256" key="2">
    <source>
        <dbReference type="ARBA" id="ARBA00022475"/>
    </source>
</evidence>
<dbReference type="Pfam" id="PF01569">
    <property type="entry name" value="PAP2"/>
    <property type="match status" value="1"/>
</dbReference>
<keyword evidence="4" id="KW-0378">Hydrolase</keyword>
<gene>
    <name evidence="9" type="ORF">QF025_000125</name>
</gene>
<dbReference type="PANTHER" id="PTHR14969:SF62">
    <property type="entry name" value="DECAPRENYLPHOSPHORYL-5-PHOSPHORIBOSE PHOSPHATASE RV3807C-RELATED"/>
    <property type="match status" value="1"/>
</dbReference>
<evidence type="ECO:0000256" key="7">
    <source>
        <dbReference type="SAM" id="Phobius"/>
    </source>
</evidence>
<evidence type="ECO:0000256" key="3">
    <source>
        <dbReference type="ARBA" id="ARBA00022692"/>
    </source>
</evidence>
<evidence type="ECO:0000256" key="6">
    <source>
        <dbReference type="ARBA" id="ARBA00023136"/>
    </source>
</evidence>
<evidence type="ECO:0000313" key="10">
    <source>
        <dbReference type="Proteomes" id="UP001245184"/>
    </source>
</evidence>
<proteinExistence type="predicted"/>
<sequence>MNNFDLSIETYLSHIHFGHLATKSLEAFASLYTFKGLVLLPLLWWLWFEPNARREWRREVVIATAFSGVIALFLARLLTHWLPFRVRPVYSTILHLQFANSANRGVGLMDWSSLPSDHAMLWMAIATGIFLAAPRIGLLALLYAVFFICAPRAYLGLHYPTDLLAGAAMGIAITVTATRDAIRARIASPALRWIERHEAPAAMVAFVLCAELVMQFDELRDLASGLIKHI</sequence>
<dbReference type="Gene3D" id="1.20.144.10">
    <property type="entry name" value="Phosphatidic acid phosphatase type 2/haloperoxidase"/>
    <property type="match status" value="1"/>
</dbReference>
<feature type="transmembrane region" description="Helical" evidence="7">
    <location>
        <begin position="60"/>
        <end position="82"/>
    </location>
</feature>
<dbReference type="AlphaFoldDB" id="A0ABD5CA45"/>
<evidence type="ECO:0000256" key="5">
    <source>
        <dbReference type="ARBA" id="ARBA00022989"/>
    </source>
</evidence>
<comment type="subcellular location">
    <subcellularLocation>
        <location evidence="1">Cell membrane</location>
        <topology evidence="1">Multi-pass membrane protein</topology>
    </subcellularLocation>
</comment>
<dbReference type="InterPro" id="IPR036938">
    <property type="entry name" value="PAP2/HPO_sf"/>
</dbReference>
<dbReference type="EMBL" id="JAVIZN010000002">
    <property type="protein sequence ID" value="MDR6201405.1"/>
    <property type="molecule type" value="Genomic_DNA"/>
</dbReference>
<dbReference type="GO" id="GO:0005886">
    <property type="term" value="C:plasma membrane"/>
    <property type="evidence" value="ECO:0007669"/>
    <property type="project" value="UniProtKB-SubCell"/>
</dbReference>
<evidence type="ECO:0000259" key="8">
    <source>
        <dbReference type="SMART" id="SM00014"/>
    </source>
</evidence>
<feature type="transmembrane region" description="Helical" evidence="7">
    <location>
        <begin position="119"/>
        <end position="149"/>
    </location>
</feature>
<dbReference type="SUPFAM" id="SSF48317">
    <property type="entry name" value="Acid phosphatase/Vanadium-dependent haloperoxidase"/>
    <property type="match status" value="1"/>
</dbReference>
<name>A0ABD5CA45_9BURK</name>
<dbReference type="Proteomes" id="UP001245184">
    <property type="component" value="Unassembled WGS sequence"/>
</dbReference>
<dbReference type="SMART" id="SM00014">
    <property type="entry name" value="acidPPc"/>
    <property type="match status" value="1"/>
</dbReference>
<feature type="domain" description="Phosphatidic acid phosphatase type 2/haloperoxidase" evidence="8">
    <location>
        <begin position="60"/>
        <end position="178"/>
    </location>
</feature>
<organism evidence="9 10">
    <name type="scientific">Paraburkholderia graminis</name>
    <dbReference type="NCBI Taxonomy" id="60548"/>
    <lineage>
        <taxon>Bacteria</taxon>
        <taxon>Pseudomonadati</taxon>
        <taxon>Pseudomonadota</taxon>
        <taxon>Betaproteobacteria</taxon>
        <taxon>Burkholderiales</taxon>
        <taxon>Burkholderiaceae</taxon>
        <taxon>Paraburkholderia</taxon>
    </lineage>
</organism>
<keyword evidence="6 7" id="KW-0472">Membrane</keyword>
<dbReference type="InterPro" id="IPR000326">
    <property type="entry name" value="PAP2/HPO"/>
</dbReference>
<feature type="transmembrane region" description="Helical" evidence="7">
    <location>
        <begin position="27"/>
        <end position="48"/>
    </location>
</feature>
<keyword evidence="5 7" id="KW-1133">Transmembrane helix</keyword>